<protein>
    <submittedName>
        <fullName evidence="2">Uncharacterized protein</fullName>
    </submittedName>
</protein>
<dbReference type="Proteomes" id="UP000194903">
    <property type="component" value="Unassembled WGS sequence"/>
</dbReference>
<reference evidence="2 3" key="1">
    <citation type="submission" date="2017-05" db="EMBL/GenBank/DDBJ databases">
        <title>Butyricicoccus porcorum sp. nov. a butyrate-producing bacterium from the swine intestinal tract.</title>
        <authorList>
            <person name="Trachsel J."/>
            <person name="Humphrey S."/>
            <person name="Allen H.K."/>
        </authorList>
    </citation>
    <scope>NUCLEOTIDE SEQUENCE [LARGE SCALE GENOMIC DNA]</scope>
    <source>
        <strain evidence="2">BB10</strain>
    </source>
</reference>
<accession>A0A252F2Y5</accession>
<feature type="transmembrane region" description="Helical" evidence="1">
    <location>
        <begin position="12"/>
        <end position="31"/>
    </location>
</feature>
<dbReference type="AlphaFoldDB" id="A0A252F2Y5"/>
<sequence length="462" mass="53203">MKNILTKEMIRRKSFCIFCMISILLPLTYQIYLNMGNQSGMATLYWLCRYWFYLCAVLTVAVYICLSSSLLEDVDETIAGCRGSGYYQRKGLGRFLVVFILSQAIVFLMMEFVAVRNDATGYALPMLPKMFLCNLLLPLLICLLVGCVLAQWQNQHHSAIALIVFLVMSSPLTEMMLGNKEHTNSWGNRLSYILRHIFAIFYEEANWWPNEQVGLQTEWTRFAVQFFWILLCLGMLCSIKKRKLCISGCLLLACSVACLVYAQLPASTYRHYNSNTDFYLYKEQANGLQEAADIGYTIQDYDLKLDFGRQLKVEGTLVIEAEKPMDAFVFTLYRGYKLKSLESTQPITWSLQDDLVTIHTEKPTEQLSITLQYQGYNNLFYSNMDGAMLPGWFPWYPMAGEKQIYLNFETWNSEYNTYNRIEPAHIRLDVQAPFTLVSNLAQTSERVYEGESDSICVAMSVL</sequence>
<dbReference type="OrthoDB" id="1929528at2"/>
<feature type="transmembrane region" description="Helical" evidence="1">
    <location>
        <begin position="159"/>
        <end position="177"/>
    </location>
</feature>
<feature type="transmembrane region" description="Helical" evidence="1">
    <location>
        <begin position="219"/>
        <end position="237"/>
    </location>
</feature>
<dbReference type="EMBL" id="NHOC01000008">
    <property type="protein sequence ID" value="OUM20089.1"/>
    <property type="molecule type" value="Genomic_DNA"/>
</dbReference>
<feature type="transmembrane region" description="Helical" evidence="1">
    <location>
        <begin position="51"/>
        <end position="71"/>
    </location>
</feature>
<evidence type="ECO:0000256" key="1">
    <source>
        <dbReference type="SAM" id="Phobius"/>
    </source>
</evidence>
<organism evidence="2 3">
    <name type="scientific">Butyricicoccus porcorum</name>
    <dbReference type="NCBI Taxonomy" id="1945634"/>
    <lineage>
        <taxon>Bacteria</taxon>
        <taxon>Bacillati</taxon>
        <taxon>Bacillota</taxon>
        <taxon>Clostridia</taxon>
        <taxon>Eubacteriales</taxon>
        <taxon>Butyricicoccaceae</taxon>
        <taxon>Butyricicoccus</taxon>
    </lineage>
</organism>
<feature type="transmembrane region" description="Helical" evidence="1">
    <location>
        <begin position="244"/>
        <end position="264"/>
    </location>
</feature>
<evidence type="ECO:0000313" key="3">
    <source>
        <dbReference type="Proteomes" id="UP000194903"/>
    </source>
</evidence>
<dbReference type="RefSeq" id="WP_087020877.1">
    <property type="nucleotide sequence ID" value="NZ_NHOC01000008.1"/>
</dbReference>
<evidence type="ECO:0000313" key="2">
    <source>
        <dbReference type="EMBL" id="OUM20089.1"/>
    </source>
</evidence>
<feature type="transmembrane region" description="Helical" evidence="1">
    <location>
        <begin position="92"/>
        <end position="115"/>
    </location>
</feature>
<gene>
    <name evidence="2" type="ORF">CBW42_10140</name>
</gene>
<feature type="transmembrane region" description="Helical" evidence="1">
    <location>
        <begin position="135"/>
        <end position="152"/>
    </location>
</feature>
<keyword evidence="1" id="KW-1133">Transmembrane helix</keyword>
<name>A0A252F2Y5_9FIRM</name>
<keyword evidence="1" id="KW-0812">Transmembrane</keyword>
<keyword evidence="3" id="KW-1185">Reference proteome</keyword>
<keyword evidence="1" id="KW-0472">Membrane</keyword>
<proteinExistence type="predicted"/>
<comment type="caution">
    <text evidence="2">The sequence shown here is derived from an EMBL/GenBank/DDBJ whole genome shotgun (WGS) entry which is preliminary data.</text>
</comment>